<sequence>MFRDSPSPDLLLPIKRIRIGSPGLELLIADISERERNIVQRNRRFLVAKAKPSGSSGAASSSATELAAAETESLPGSSGGAACGLATNSNHRAWSSISVLTPFCRTMLHERKRNVVILAHEKGITTGLDMDAFVSLFAQKSRRLMH</sequence>
<dbReference type="Proteomes" id="UP001187343">
    <property type="component" value="Unassembled WGS sequence"/>
</dbReference>
<reference evidence="2" key="1">
    <citation type="submission" date="2023-08" db="EMBL/GenBank/DDBJ databases">
        <title>Chromosome-level Genome Assembly of mud carp (Cirrhinus molitorella).</title>
        <authorList>
            <person name="Liu H."/>
        </authorList>
    </citation>
    <scope>NUCLEOTIDE SEQUENCE</scope>
    <source>
        <strain evidence="2">Prfri</strain>
        <tissue evidence="2">Muscle</tissue>
    </source>
</reference>
<proteinExistence type="predicted"/>
<evidence type="ECO:0000313" key="2">
    <source>
        <dbReference type="EMBL" id="KAK2917122.1"/>
    </source>
</evidence>
<protein>
    <submittedName>
        <fullName evidence="2">Uncharacterized protein</fullName>
    </submittedName>
</protein>
<keyword evidence="3" id="KW-1185">Reference proteome</keyword>
<gene>
    <name evidence="2" type="ORF">Q8A67_001496</name>
</gene>
<name>A0AA88TXT5_9TELE</name>
<feature type="region of interest" description="Disordered" evidence="1">
    <location>
        <begin position="49"/>
        <end position="82"/>
    </location>
</feature>
<organism evidence="2 3">
    <name type="scientific">Cirrhinus molitorella</name>
    <name type="common">mud carp</name>
    <dbReference type="NCBI Taxonomy" id="172907"/>
    <lineage>
        <taxon>Eukaryota</taxon>
        <taxon>Metazoa</taxon>
        <taxon>Chordata</taxon>
        <taxon>Craniata</taxon>
        <taxon>Vertebrata</taxon>
        <taxon>Euteleostomi</taxon>
        <taxon>Actinopterygii</taxon>
        <taxon>Neopterygii</taxon>
        <taxon>Teleostei</taxon>
        <taxon>Ostariophysi</taxon>
        <taxon>Cypriniformes</taxon>
        <taxon>Cyprinidae</taxon>
        <taxon>Labeoninae</taxon>
        <taxon>Labeonini</taxon>
        <taxon>Cirrhinus</taxon>
    </lineage>
</organism>
<comment type="caution">
    <text evidence="2">The sequence shown here is derived from an EMBL/GenBank/DDBJ whole genome shotgun (WGS) entry which is preliminary data.</text>
</comment>
<evidence type="ECO:0000313" key="3">
    <source>
        <dbReference type="Proteomes" id="UP001187343"/>
    </source>
</evidence>
<evidence type="ECO:0000256" key="1">
    <source>
        <dbReference type="SAM" id="MobiDB-lite"/>
    </source>
</evidence>
<dbReference type="AlphaFoldDB" id="A0AA88TXT5"/>
<dbReference type="EMBL" id="JAUYZG010000001">
    <property type="protein sequence ID" value="KAK2917122.1"/>
    <property type="molecule type" value="Genomic_DNA"/>
</dbReference>
<accession>A0AA88TXT5</accession>
<feature type="compositionally biased region" description="Low complexity" evidence="1">
    <location>
        <begin position="49"/>
        <end position="75"/>
    </location>
</feature>